<accession>A0ABT6ZTR3</accession>
<dbReference type="RefSeq" id="WP_274038988.1">
    <property type="nucleotide sequence ID" value="NZ_JANCPR020000008.1"/>
</dbReference>
<reference evidence="2 3" key="1">
    <citation type="submission" date="2023-05" db="EMBL/GenBank/DDBJ databases">
        <title>Streptantibioticus silvisoli sp. nov., acidotolerant actinomycetes 1 from pine litter.</title>
        <authorList>
            <person name="Swiecimska M."/>
            <person name="Golinska P."/>
            <person name="Sangal V."/>
            <person name="Wachnowicz B."/>
            <person name="Goodfellow M."/>
        </authorList>
    </citation>
    <scope>NUCLEOTIDE SEQUENCE [LARGE SCALE GENOMIC DNA]</scope>
    <source>
        <strain evidence="2 3">DSM 42109</strain>
    </source>
</reference>
<gene>
    <name evidence="2" type="ORF">NMN56_010930</name>
</gene>
<evidence type="ECO:0000313" key="2">
    <source>
        <dbReference type="EMBL" id="MDJ1132454.1"/>
    </source>
</evidence>
<keyword evidence="3" id="KW-1185">Reference proteome</keyword>
<comment type="caution">
    <text evidence="2">The sequence shown here is derived from an EMBL/GenBank/DDBJ whole genome shotgun (WGS) entry which is preliminary data.</text>
</comment>
<protein>
    <submittedName>
        <fullName evidence="2">WhiB family transcriptional regulator</fullName>
    </submittedName>
</protein>
<dbReference type="Pfam" id="PF02467">
    <property type="entry name" value="Whib"/>
    <property type="match status" value="1"/>
</dbReference>
<dbReference type="Proteomes" id="UP001214441">
    <property type="component" value="Unassembled WGS sequence"/>
</dbReference>
<evidence type="ECO:0000259" key="1">
    <source>
        <dbReference type="PROSITE" id="PS51674"/>
    </source>
</evidence>
<dbReference type="InterPro" id="IPR034768">
    <property type="entry name" value="4FE4S_WBL"/>
</dbReference>
<dbReference type="EMBL" id="JANCPR020000008">
    <property type="protein sequence ID" value="MDJ1132454.1"/>
    <property type="molecule type" value="Genomic_DNA"/>
</dbReference>
<organism evidence="2 3">
    <name type="scientific">Streptomyces iconiensis</name>
    <dbReference type="NCBI Taxonomy" id="1384038"/>
    <lineage>
        <taxon>Bacteria</taxon>
        <taxon>Bacillati</taxon>
        <taxon>Actinomycetota</taxon>
        <taxon>Actinomycetes</taxon>
        <taxon>Kitasatosporales</taxon>
        <taxon>Streptomycetaceae</taxon>
        <taxon>Streptomyces</taxon>
    </lineage>
</organism>
<evidence type="ECO:0000313" key="3">
    <source>
        <dbReference type="Proteomes" id="UP001214441"/>
    </source>
</evidence>
<name>A0ABT6ZTR3_9ACTN</name>
<feature type="domain" description="4Fe-4S Wbl-type" evidence="1">
    <location>
        <begin position="65"/>
        <end position="132"/>
    </location>
</feature>
<proteinExistence type="predicted"/>
<dbReference type="PROSITE" id="PS51674">
    <property type="entry name" value="4FE4S_WBL"/>
    <property type="match status" value="1"/>
</dbReference>
<sequence>MTRAELADHTRSLYRAGLHDHEIAARLGTSQRTVLRLRHTPPPTSEVAMHIEKPRAASGWHRHSACTRPTPVVADWSGDGDTTESIAAQNICHLRCPVRALCLAEAMHVEGAARTRDRGSIAGGLNPQQRNALYRTLRDRQHRAADDPGARGQAAA</sequence>